<dbReference type="InterPro" id="IPR016024">
    <property type="entry name" value="ARM-type_fold"/>
</dbReference>
<evidence type="ECO:0000256" key="1">
    <source>
        <dbReference type="ARBA" id="ARBA00011012"/>
    </source>
</evidence>
<dbReference type="SUPFAM" id="SSF48371">
    <property type="entry name" value="ARM repeat"/>
    <property type="match status" value="1"/>
</dbReference>
<organism evidence="2 3">
    <name type="scientific">Caenorhabditis angaria</name>
    <dbReference type="NCBI Taxonomy" id="860376"/>
    <lineage>
        <taxon>Eukaryota</taxon>
        <taxon>Metazoa</taxon>
        <taxon>Ecdysozoa</taxon>
        <taxon>Nematoda</taxon>
        <taxon>Chromadorea</taxon>
        <taxon>Rhabditida</taxon>
        <taxon>Rhabditina</taxon>
        <taxon>Rhabditomorpha</taxon>
        <taxon>Rhabditoidea</taxon>
        <taxon>Rhabditidae</taxon>
        <taxon>Peloderinae</taxon>
        <taxon>Caenorhabditis</taxon>
    </lineage>
</organism>
<protein>
    <submittedName>
        <fullName evidence="2">Uncharacterized protein</fullName>
    </submittedName>
</protein>
<reference evidence="2" key="1">
    <citation type="submission" date="2022-11" db="EMBL/GenBank/DDBJ databases">
        <authorList>
            <person name="Kikuchi T."/>
        </authorList>
    </citation>
    <scope>NUCLEOTIDE SEQUENCE</scope>
    <source>
        <strain evidence="2">PS1010</strain>
    </source>
</reference>
<dbReference type="EMBL" id="CANHGI010000001">
    <property type="protein sequence ID" value="CAI5438647.1"/>
    <property type="molecule type" value="Genomic_DNA"/>
</dbReference>
<dbReference type="InterPro" id="IPR011989">
    <property type="entry name" value="ARM-like"/>
</dbReference>
<sequence>MSSILRKLSIYGNDSYSPQIRFDTGENATRIAKSLLSHLKSYSTERTPARLGDVCEKITLIWSNMFNIEKEIAPIKKFELAEEFLIRPDIMKLLLFVFRMLPFESKKKIRDIVTFIIVWCSNDAEDSSFGRSRAKFNVKIRDQLFHVRKEVMDILIEGLDAPDSIGLYNDILKLFVKDDMCLMSILDDKGIDQKSGYQIREKGCFWMIFKRLTAKQVFLEQFDVTFKTLESIEVILSSNRAAISEFLLNNWEQFSCCMNKLMLSVNYYIQSKSSQIMYDILTCRENFSIFKKWLNDKENLRITVQNFESFFKPVRMAAIKLFELFVFNPSNTPNVHQFIEDNSIILVKYFFEISNSHGYKGRVEELEDARISKIVYKLLTWSRQRPFTKEEEIEFEKDEKLQAKMLEEQTIETESSSSKSKICHEYVNRVAYHVENLREPIIFGKF</sequence>
<evidence type="ECO:0000313" key="3">
    <source>
        <dbReference type="Proteomes" id="UP001152747"/>
    </source>
</evidence>
<dbReference type="PANTHER" id="PTHR10182">
    <property type="entry name" value="CALCIUM-BINDING PROTEIN 39-RELATED"/>
    <property type="match status" value="1"/>
</dbReference>
<dbReference type="GO" id="GO:0035556">
    <property type="term" value="P:intracellular signal transduction"/>
    <property type="evidence" value="ECO:0007669"/>
    <property type="project" value="TreeGrafter"/>
</dbReference>
<dbReference type="Pfam" id="PF08569">
    <property type="entry name" value="Mo25"/>
    <property type="match status" value="1"/>
</dbReference>
<dbReference type="OrthoDB" id="5798113at2759"/>
<dbReference type="InterPro" id="IPR013878">
    <property type="entry name" value="Mo25"/>
</dbReference>
<proteinExistence type="inferred from homology"/>
<name>A0A9P1I5G5_9PELO</name>
<dbReference type="AlphaFoldDB" id="A0A9P1I5G5"/>
<dbReference type="Gene3D" id="1.25.10.10">
    <property type="entry name" value="Leucine-rich Repeat Variant"/>
    <property type="match status" value="1"/>
</dbReference>
<gene>
    <name evidence="2" type="ORF">CAMP_LOCUS1284</name>
</gene>
<dbReference type="PANTHER" id="PTHR10182:SF32">
    <property type="entry name" value="MO25-LIKE PROTEIN 3"/>
    <property type="match status" value="1"/>
</dbReference>
<comment type="caution">
    <text evidence="2">The sequence shown here is derived from an EMBL/GenBank/DDBJ whole genome shotgun (WGS) entry which is preliminary data.</text>
</comment>
<accession>A0A9P1I5G5</accession>
<dbReference type="Proteomes" id="UP001152747">
    <property type="component" value="Unassembled WGS sequence"/>
</dbReference>
<evidence type="ECO:0000313" key="2">
    <source>
        <dbReference type="EMBL" id="CAI5438647.1"/>
    </source>
</evidence>
<keyword evidence="3" id="KW-1185">Reference proteome</keyword>
<comment type="similarity">
    <text evidence="1">Belongs to the Mo25 family.</text>
</comment>
<dbReference type="GO" id="GO:0043539">
    <property type="term" value="F:protein serine/threonine kinase activator activity"/>
    <property type="evidence" value="ECO:0007669"/>
    <property type="project" value="TreeGrafter"/>
</dbReference>